<protein>
    <submittedName>
        <fullName evidence="1">Uncharacterized protein</fullName>
    </submittedName>
</protein>
<proteinExistence type="predicted"/>
<sequence length="547" mass="59931">MVNFNNLNPFNKREEHVTNTAVDSDDQSIETTGNGKEIGVISAIFLIFNRMVGTGIFATPSSIYNNSGSVGASLMIWFAGSIIAASGLMVYLEWGSALPQNGGEKNYLAYFYRKPKFLVSSMFASYVFLLGWAASNSVVFGEYILVAAGKEVDRWNQRGIGLACITFAFLVHSTSVKWGLRLQNLLGLFKFGVIAVIVIAGWVALSGRLNIEPTHAFTDSFTGHTPTGYGIVMALYNVIWSFIGYSNANYALGESKNPNRILKIAAPVALVSVAILYMFVNIAYFAVVPAETISTSGRILAANFFSIVFGKQAEKALSVFVALSALGNVLSVIFSQGRIVQELGRDGILPFSRIWKSSKPFNTPLAGLFEHWVVSIIIMLAPPPGDAYNFILNLISYPLSCVNAAIALALIILTVRRKHYNWNPPIKATLPVSIFFFLSSLYLVVAPFLAPSTPEENVYNDLPYYLHCVVGIALFGAGVIYWAIRFHILPRFFESLIPDESLSNTGPRTHINKEDLTWDPSSSHPDASGIDQEKLSATRVNNPPNLC</sequence>
<keyword evidence="2" id="KW-1185">Reference proteome</keyword>
<evidence type="ECO:0000313" key="2">
    <source>
        <dbReference type="Proteomes" id="UP000744676"/>
    </source>
</evidence>
<name>A0ACB6V842_9ASCO</name>
<organism evidence="1 2">
    <name type="scientific">Geotrichum galactomycetum</name>
    <dbReference type="NCBI Taxonomy" id="27317"/>
    <lineage>
        <taxon>Eukaryota</taxon>
        <taxon>Fungi</taxon>
        <taxon>Dikarya</taxon>
        <taxon>Ascomycota</taxon>
        <taxon>Saccharomycotina</taxon>
        <taxon>Dipodascomycetes</taxon>
        <taxon>Dipodascales</taxon>
        <taxon>Dipodascaceae</taxon>
        <taxon>Geotrichum</taxon>
    </lineage>
</organism>
<gene>
    <name evidence="1" type="ORF">D0Z00_001043</name>
</gene>
<dbReference type="EMBL" id="QVQA01000015">
    <property type="protein sequence ID" value="KAF5101043.1"/>
    <property type="molecule type" value="Genomic_DNA"/>
</dbReference>
<comment type="caution">
    <text evidence="1">The sequence shown here is derived from an EMBL/GenBank/DDBJ whole genome shotgun (WGS) entry which is preliminary data.</text>
</comment>
<accession>A0ACB6V842</accession>
<evidence type="ECO:0000313" key="1">
    <source>
        <dbReference type="EMBL" id="KAF5101043.1"/>
    </source>
</evidence>
<reference evidence="1 2" key="1">
    <citation type="journal article" date="2020" name="Front. Microbiol.">
        <title>Phenotypic and Genetic Characterization of the Cheese Ripening Yeast Geotrichum candidum.</title>
        <authorList>
            <person name="Perkins V."/>
            <person name="Vignola S."/>
            <person name="Lessard M.H."/>
            <person name="Plante P.L."/>
            <person name="Corbeil J."/>
            <person name="Dugat-Bony E."/>
            <person name="Frenette M."/>
            <person name="Labrie S."/>
        </authorList>
    </citation>
    <scope>NUCLEOTIDE SEQUENCE [LARGE SCALE GENOMIC DNA]</scope>
    <source>
        <strain evidence="1 2">LMA-1147</strain>
    </source>
</reference>
<dbReference type="Proteomes" id="UP000744676">
    <property type="component" value="Unassembled WGS sequence"/>
</dbReference>